<proteinExistence type="predicted"/>
<gene>
    <name evidence="1" type="ORF">B7Z12_06540</name>
</gene>
<reference evidence="1 2" key="1">
    <citation type="submission" date="2017-03" db="EMBL/GenBank/DDBJ databases">
        <title>Lifting the veil on microbial sulfur biogeochemistry in mining wastewaters.</title>
        <authorList>
            <person name="Kantor R.S."/>
            <person name="Colenbrander Nelson T."/>
            <person name="Marshall S."/>
            <person name="Bennett D."/>
            <person name="Apte S."/>
            <person name="Camacho D."/>
            <person name="Thomas B.C."/>
            <person name="Warren L.A."/>
            <person name="Banfield J.F."/>
        </authorList>
    </citation>
    <scope>NUCLEOTIDE SEQUENCE [LARGE SCALE GENOMIC DNA]</scope>
    <source>
        <strain evidence="1">32-67-7</strain>
    </source>
</reference>
<evidence type="ECO:0000313" key="2">
    <source>
        <dbReference type="Proteomes" id="UP000215616"/>
    </source>
</evidence>
<dbReference type="EMBL" id="NCDQ01000077">
    <property type="protein sequence ID" value="OYX04443.1"/>
    <property type="molecule type" value="Genomic_DNA"/>
</dbReference>
<organism evidence="1 2">
    <name type="scientific">Caulobacter vibrioides</name>
    <name type="common">Caulobacter crescentus</name>
    <dbReference type="NCBI Taxonomy" id="155892"/>
    <lineage>
        <taxon>Bacteria</taxon>
        <taxon>Pseudomonadati</taxon>
        <taxon>Pseudomonadota</taxon>
        <taxon>Alphaproteobacteria</taxon>
        <taxon>Caulobacterales</taxon>
        <taxon>Caulobacteraceae</taxon>
        <taxon>Caulobacter</taxon>
    </lineage>
</organism>
<dbReference type="AlphaFoldDB" id="A0A258DAW3"/>
<name>A0A258DAW3_CAUVI</name>
<dbReference type="SUPFAM" id="SSF63829">
    <property type="entry name" value="Calcium-dependent phosphotriesterase"/>
    <property type="match status" value="1"/>
</dbReference>
<sequence length="401" mass="42696">MPAFFRLRREAATAVRAGDASLARTKITEALALMPTHPGVLLSAARLTARQDPAGAVELLHRYARLGLILDITTDEALSPLAQRLDFAPVAERLAANRKPIGQLAPIASLVGAPLAESVAYDPKRKRLLISQVHGRKILAISADGTASDFTPTADDLWSVFGIVAEPKSRTLWALTSAADQTRELTPTAKGSNALLRIDLDTGEILARYGAPFDGAKRQLGDLTLATDGTVYASNSLGGEIWRLRPGAQDLDLLVRSEEIGSAQGLAVSPDGSALLVADYPSGLHRIDLTTAEITPVAVPTDLSLTGADGVLRDGQTLIVVQNGVTPQRVLRLSISRDGRRVTRGEVIATNLPDLDEPTGGVMRGRHFIFVARSQWSDFGPNGQPREGLSPAKVMSLRIAP</sequence>
<accession>A0A258DAW3</accession>
<comment type="caution">
    <text evidence="1">The sequence shown here is derived from an EMBL/GenBank/DDBJ whole genome shotgun (WGS) entry which is preliminary data.</text>
</comment>
<dbReference type="Gene3D" id="2.130.10.10">
    <property type="entry name" value="YVTN repeat-like/Quinoprotein amine dehydrogenase"/>
    <property type="match status" value="1"/>
</dbReference>
<dbReference type="InterPro" id="IPR015943">
    <property type="entry name" value="WD40/YVTN_repeat-like_dom_sf"/>
</dbReference>
<protein>
    <submittedName>
        <fullName evidence="1">Uncharacterized protein</fullName>
    </submittedName>
</protein>
<dbReference type="Proteomes" id="UP000215616">
    <property type="component" value="Unassembled WGS sequence"/>
</dbReference>
<evidence type="ECO:0000313" key="1">
    <source>
        <dbReference type="EMBL" id="OYX04443.1"/>
    </source>
</evidence>